<reference evidence="4 7" key="1">
    <citation type="journal article" date="2011" name="Nature">
        <title>The Medicago genome provides insight into the evolution of rhizobial symbioses.</title>
        <authorList>
            <person name="Young N.D."/>
            <person name="Debelle F."/>
            <person name="Oldroyd G.E."/>
            <person name="Geurts R."/>
            <person name="Cannon S.B."/>
            <person name="Udvardi M.K."/>
            <person name="Benedito V.A."/>
            <person name="Mayer K.F."/>
            <person name="Gouzy J."/>
            <person name="Schoof H."/>
            <person name="Van de Peer Y."/>
            <person name="Proost S."/>
            <person name="Cook D.R."/>
            <person name="Meyers B.C."/>
            <person name="Spannagl M."/>
            <person name="Cheung F."/>
            <person name="De Mita S."/>
            <person name="Krishnakumar V."/>
            <person name="Gundlach H."/>
            <person name="Zhou S."/>
            <person name="Mudge J."/>
            <person name="Bharti A.K."/>
            <person name="Murray J.D."/>
            <person name="Naoumkina M.A."/>
            <person name="Rosen B."/>
            <person name="Silverstein K.A."/>
            <person name="Tang H."/>
            <person name="Rombauts S."/>
            <person name="Zhao P.X."/>
            <person name="Zhou P."/>
            <person name="Barbe V."/>
            <person name="Bardou P."/>
            <person name="Bechner M."/>
            <person name="Bellec A."/>
            <person name="Berger A."/>
            <person name="Berges H."/>
            <person name="Bidwell S."/>
            <person name="Bisseling T."/>
            <person name="Choisne N."/>
            <person name="Couloux A."/>
            <person name="Denny R."/>
            <person name="Deshpande S."/>
            <person name="Dai X."/>
            <person name="Doyle J.J."/>
            <person name="Dudez A.M."/>
            <person name="Farmer A.D."/>
            <person name="Fouteau S."/>
            <person name="Franken C."/>
            <person name="Gibelin C."/>
            <person name="Gish J."/>
            <person name="Goldstein S."/>
            <person name="Gonzalez A.J."/>
            <person name="Green P.J."/>
            <person name="Hallab A."/>
            <person name="Hartog M."/>
            <person name="Hua A."/>
            <person name="Humphray S.J."/>
            <person name="Jeong D.H."/>
            <person name="Jing Y."/>
            <person name="Jocker A."/>
            <person name="Kenton S.M."/>
            <person name="Kim D.J."/>
            <person name="Klee K."/>
            <person name="Lai H."/>
            <person name="Lang C."/>
            <person name="Lin S."/>
            <person name="Macmil S.L."/>
            <person name="Magdelenat G."/>
            <person name="Matthews L."/>
            <person name="McCorrison J."/>
            <person name="Monaghan E.L."/>
            <person name="Mun J.H."/>
            <person name="Najar F.Z."/>
            <person name="Nicholson C."/>
            <person name="Noirot C."/>
            <person name="O'Bleness M."/>
            <person name="Paule C.R."/>
            <person name="Poulain J."/>
            <person name="Prion F."/>
            <person name="Qin B."/>
            <person name="Qu C."/>
            <person name="Retzel E.F."/>
            <person name="Riddle C."/>
            <person name="Sallet E."/>
            <person name="Samain S."/>
            <person name="Samson N."/>
            <person name="Sanders I."/>
            <person name="Saurat O."/>
            <person name="Scarpelli C."/>
            <person name="Schiex T."/>
            <person name="Segurens B."/>
            <person name="Severin A.J."/>
            <person name="Sherrier D.J."/>
            <person name="Shi R."/>
            <person name="Sims S."/>
            <person name="Singer S.R."/>
            <person name="Sinharoy S."/>
            <person name="Sterck L."/>
            <person name="Viollet A."/>
            <person name="Wang B.B."/>
            <person name="Wang K."/>
            <person name="Wang M."/>
            <person name="Wang X."/>
            <person name="Warfsmann J."/>
            <person name="Weissenbach J."/>
            <person name="White D.D."/>
            <person name="White J.D."/>
            <person name="Wiley G.B."/>
            <person name="Wincker P."/>
            <person name="Xing Y."/>
            <person name="Yang L."/>
            <person name="Yao Z."/>
            <person name="Ying F."/>
            <person name="Zhai J."/>
            <person name="Zhou L."/>
            <person name="Zuber A."/>
            <person name="Denarie J."/>
            <person name="Dixon R.A."/>
            <person name="May G.D."/>
            <person name="Schwartz D.C."/>
            <person name="Rogers J."/>
            <person name="Quetier F."/>
            <person name="Town C.D."/>
            <person name="Roe B.A."/>
        </authorList>
    </citation>
    <scope>NUCLEOTIDE SEQUENCE [LARGE SCALE GENOMIC DNA]</scope>
    <source>
        <strain evidence="4">A17</strain>
        <strain evidence="6 7">cv. Jemalong A17</strain>
    </source>
</reference>
<accession>A0A072TVE0</accession>
<dbReference type="Gramene" id="rna49430">
    <property type="protein sequence ID" value="RHN42923.1"/>
    <property type="gene ID" value="gene49430"/>
</dbReference>
<organism evidence="4 7">
    <name type="scientific">Medicago truncatula</name>
    <name type="common">Barrel medic</name>
    <name type="synonym">Medicago tribuloides</name>
    <dbReference type="NCBI Taxonomy" id="3880"/>
    <lineage>
        <taxon>Eukaryota</taxon>
        <taxon>Viridiplantae</taxon>
        <taxon>Streptophyta</taxon>
        <taxon>Embryophyta</taxon>
        <taxon>Tracheophyta</taxon>
        <taxon>Spermatophyta</taxon>
        <taxon>Magnoliopsida</taxon>
        <taxon>eudicotyledons</taxon>
        <taxon>Gunneridae</taxon>
        <taxon>Pentapetalae</taxon>
        <taxon>rosids</taxon>
        <taxon>fabids</taxon>
        <taxon>Fabales</taxon>
        <taxon>Fabaceae</taxon>
        <taxon>Papilionoideae</taxon>
        <taxon>50 kb inversion clade</taxon>
        <taxon>NPAAA clade</taxon>
        <taxon>Hologalegina</taxon>
        <taxon>IRL clade</taxon>
        <taxon>Trifolieae</taxon>
        <taxon>Medicago</taxon>
    </lineage>
</organism>
<protein>
    <submittedName>
        <fullName evidence="4">50S ribosomal protein L23</fullName>
    </submittedName>
    <submittedName>
        <fullName evidence="5">Putative ribosomal protein L25/L23</fullName>
    </submittedName>
</protein>
<keyword evidence="2 4" id="KW-0689">Ribosomal protein</keyword>
<name>A0A072TVE0_MEDTR</name>
<dbReference type="PANTHER" id="PTHR12059:SF8">
    <property type="entry name" value="50S RIBOSOMAL PROTEIN L23"/>
    <property type="match status" value="1"/>
</dbReference>
<dbReference type="STRING" id="3880.A0A072TVE0"/>
<keyword evidence="7" id="KW-1185">Reference proteome</keyword>
<dbReference type="HOGENOM" id="CLU_2138046_0_0_1"/>
<reference evidence="6" key="3">
    <citation type="submission" date="2015-04" db="UniProtKB">
        <authorList>
            <consortium name="EnsemblPlants"/>
        </authorList>
    </citation>
    <scope>IDENTIFICATION</scope>
    <source>
        <strain evidence="6">cv. Jemalong A17</strain>
    </source>
</reference>
<evidence type="ECO:0000313" key="7">
    <source>
        <dbReference type="Proteomes" id="UP000002051"/>
    </source>
</evidence>
<dbReference type="EnsemblPlants" id="KEH20838">
    <property type="protein sequence ID" value="KEH20838"/>
    <property type="gene ID" value="MTR_8g090225"/>
</dbReference>
<dbReference type="InterPro" id="IPR013025">
    <property type="entry name" value="Ribosomal_uL23-like"/>
</dbReference>
<evidence type="ECO:0000313" key="6">
    <source>
        <dbReference type="EnsemblPlants" id="KEH20838"/>
    </source>
</evidence>
<gene>
    <name evidence="4" type="ordered locus">MTR_8g090225</name>
    <name evidence="5" type="ORF">MtrunA17_Chr8g0382241</name>
</gene>
<dbReference type="AlphaFoldDB" id="A0A072TVE0"/>
<dbReference type="GO" id="GO:0003735">
    <property type="term" value="F:structural constituent of ribosome"/>
    <property type="evidence" value="ECO:0000318"/>
    <property type="project" value="GO_Central"/>
</dbReference>
<dbReference type="GO" id="GO:0003729">
    <property type="term" value="F:mRNA binding"/>
    <property type="evidence" value="ECO:0007669"/>
    <property type="project" value="UniProtKB-ARBA"/>
</dbReference>
<keyword evidence="3" id="KW-0687">Ribonucleoprotein</keyword>
<reference evidence="5" key="5">
    <citation type="journal article" date="2018" name="Nat. Plants">
        <title>Whole-genome landscape of Medicago truncatula symbiotic genes.</title>
        <authorList>
            <person name="Pecrix Y."/>
            <person name="Gamas P."/>
            <person name="Carrere S."/>
        </authorList>
    </citation>
    <scope>NUCLEOTIDE SEQUENCE</scope>
    <source>
        <tissue evidence="5">Leaves</tissue>
    </source>
</reference>
<dbReference type="Proteomes" id="UP000002051">
    <property type="component" value="Chromosome 8"/>
</dbReference>
<dbReference type="PANTHER" id="PTHR12059">
    <property type="entry name" value="RIBOSOMAL PROTEIN L23-RELATED"/>
    <property type="match status" value="1"/>
</dbReference>
<evidence type="ECO:0000256" key="2">
    <source>
        <dbReference type="ARBA" id="ARBA00022980"/>
    </source>
</evidence>
<dbReference type="GO" id="GO:0032543">
    <property type="term" value="P:mitochondrial translation"/>
    <property type="evidence" value="ECO:0000318"/>
    <property type="project" value="GO_Central"/>
</dbReference>
<evidence type="ECO:0000313" key="4">
    <source>
        <dbReference type="EMBL" id="KEH20838.1"/>
    </source>
</evidence>
<dbReference type="EMBL" id="PSQE01000008">
    <property type="protein sequence ID" value="RHN42923.1"/>
    <property type="molecule type" value="Genomic_DNA"/>
</dbReference>
<evidence type="ECO:0000256" key="1">
    <source>
        <dbReference type="ARBA" id="ARBA00006700"/>
    </source>
</evidence>
<dbReference type="Pfam" id="PF00276">
    <property type="entry name" value="Ribosomal_L23"/>
    <property type="match status" value="1"/>
</dbReference>
<sequence length="114" mass="12843">MAEIVNTVFMIPLMPTSFSGDFKQITFKTIPSVSKVEIKHVVESFYQLEVKKVRTLNVKGKPSKNRSLVAKPDYKKAYVTLKNPASFSNNIFAFHSTANAVDDNNKDEKKMVAN</sequence>
<comment type="similarity">
    <text evidence="1">Belongs to the universal ribosomal protein uL23 family.</text>
</comment>
<evidence type="ECO:0000313" key="8">
    <source>
        <dbReference type="Proteomes" id="UP000265566"/>
    </source>
</evidence>
<dbReference type="InterPro" id="IPR012678">
    <property type="entry name" value="Ribosomal_uL23/eL15/eS24_sf"/>
</dbReference>
<dbReference type="GO" id="GO:0005762">
    <property type="term" value="C:mitochondrial large ribosomal subunit"/>
    <property type="evidence" value="ECO:0000318"/>
    <property type="project" value="GO_Central"/>
</dbReference>
<evidence type="ECO:0000313" key="5">
    <source>
        <dbReference type="EMBL" id="RHN42923.1"/>
    </source>
</evidence>
<proteinExistence type="inferred from homology"/>
<dbReference type="EMBL" id="CM001224">
    <property type="protein sequence ID" value="KEH20838.1"/>
    <property type="molecule type" value="Genomic_DNA"/>
</dbReference>
<evidence type="ECO:0000256" key="3">
    <source>
        <dbReference type="ARBA" id="ARBA00023274"/>
    </source>
</evidence>
<dbReference type="InterPro" id="IPR012677">
    <property type="entry name" value="Nucleotide-bd_a/b_plait_sf"/>
</dbReference>
<dbReference type="Proteomes" id="UP000265566">
    <property type="component" value="Chromosome 8"/>
</dbReference>
<dbReference type="SUPFAM" id="SSF54189">
    <property type="entry name" value="Ribosomal proteins S24e, L23 and L15e"/>
    <property type="match status" value="1"/>
</dbReference>
<dbReference type="Gene3D" id="3.30.70.330">
    <property type="match status" value="1"/>
</dbReference>
<reference evidence="8" key="4">
    <citation type="journal article" date="2018" name="Nat. Plants">
        <title>Whole-genome landscape of Medicago truncatula symbiotic genes.</title>
        <authorList>
            <person name="Pecrix Y."/>
            <person name="Staton S.E."/>
            <person name="Sallet E."/>
            <person name="Lelandais-Briere C."/>
            <person name="Moreau S."/>
            <person name="Carrere S."/>
            <person name="Blein T."/>
            <person name="Jardinaud M.F."/>
            <person name="Latrasse D."/>
            <person name="Zouine M."/>
            <person name="Zahm M."/>
            <person name="Kreplak J."/>
            <person name="Mayjonade B."/>
            <person name="Satge C."/>
            <person name="Perez M."/>
            <person name="Cauet S."/>
            <person name="Marande W."/>
            <person name="Chantry-Darmon C."/>
            <person name="Lopez-Roques C."/>
            <person name="Bouchez O."/>
            <person name="Berard A."/>
            <person name="Debelle F."/>
            <person name="Munos S."/>
            <person name="Bendahmane A."/>
            <person name="Berges H."/>
            <person name="Niebel A."/>
            <person name="Buitink J."/>
            <person name="Frugier F."/>
            <person name="Benhamed M."/>
            <person name="Crespi M."/>
            <person name="Gouzy J."/>
            <person name="Gamas P."/>
        </authorList>
    </citation>
    <scope>NUCLEOTIDE SEQUENCE [LARGE SCALE GENOMIC DNA]</scope>
    <source>
        <strain evidence="8">cv. Jemalong A17</strain>
    </source>
</reference>
<reference evidence="4 7" key="2">
    <citation type="journal article" date="2014" name="BMC Genomics">
        <title>An improved genome release (version Mt4.0) for the model legume Medicago truncatula.</title>
        <authorList>
            <person name="Tang H."/>
            <person name="Krishnakumar V."/>
            <person name="Bidwell S."/>
            <person name="Rosen B."/>
            <person name="Chan A."/>
            <person name="Zhou S."/>
            <person name="Gentzbittel L."/>
            <person name="Childs K.L."/>
            <person name="Yandell M."/>
            <person name="Gundlach H."/>
            <person name="Mayer K.F."/>
            <person name="Schwartz D.C."/>
            <person name="Town C.D."/>
        </authorList>
    </citation>
    <scope>GENOME REANNOTATION</scope>
    <source>
        <strain evidence="4">A17</strain>
        <strain evidence="6 7">cv. Jemalong A17</strain>
    </source>
</reference>